<dbReference type="PROSITE" id="PS00028">
    <property type="entry name" value="ZINC_FINGER_C2H2_1"/>
    <property type="match status" value="3"/>
</dbReference>
<dbReference type="GO" id="GO:0006357">
    <property type="term" value="P:regulation of transcription by RNA polymerase II"/>
    <property type="evidence" value="ECO:0007669"/>
    <property type="project" value="TreeGrafter"/>
</dbReference>
<gene>
    <name evidence="11" type="ORF">SteCoe_6497</name>
</gene>
<feature type="domain" description="C2H2-type" evidence="10">
    <location>
        <begin position="93"/>
        <end position="118"/>
    </location>
</feature>
<accession>A0A1R2CPV5</accession>
<evidence type="ECO:0000256" key="7">
    <source>
        <dbReference type="ARBA" id="ARBA00023242"/>
    </source>
</evidence>
<keyword evidence="7" id="KW-0539">Nucleus</keyword>
<organism evidence="11 12">
    <name type="scientific">Stentor coeruleus</name>
    <dbReference type="NCBI Taxonomy" id="5963"/>
    <lineage>
        <taxon>Eukaryota</taxon>
        <taxon>Sar</taxon>
        <taxon>Alveolata</taxon>
        <taxon>Ciliophora</taxon>
        <taxon>Postciliodesmatophora</taxon>
        <taxon>Heterotrichea</taxon>
        <taxon>Heterotrichida</taxon>
        <taxon>Stentoridae</taxon>
        <taxon>Stentor</taxon>
    </lineage>
</organism>
<dbReference type="InterPro" id="IPR036236">
    <property type="entry name" value="Znf_C2H2_sf"/>
</dbReference>
<evidence type="ECO:0000313" key="11">
    <source>
        <dbReference type="EMBL" id="OMJ91034.1"/>
    </source>
</evidence>
<evidence type="ECO:0000256" key="6">
    <source>
        <dbReference type="ARBA" id="ARBA00023163"/>
    </source>
</evidence>
<keyword evidence="2" id="KW-0479">Metal-binding</keyword>
<evidence type="ECO:0000256" key="4">
    <source>
        <dbReference type="ARBA" id="ARBA00022833"/>
    </source>
</evidence>
<dbReference type="Gene3D" id="3.30.160.60">
    <property type="entry name" value="Classic Zinc Finger"/>
    <property type="match status" value="4"/>
</dbReference>
<evidence type="ECO:0000313" key="12">
    <source>
        <dbReference type="Proteomes" id="UP000187209"/>
    </source>
</evidence>
<name>A0A1R2CPV5_9CILI</name>
<dbReference type="InterPro" id="IPR013087">
    <property type="entry name" value="Znf_C2H2_type"/>
</dbReference>
<keyword evidence="12" id="KW-1185">Reference proteome</keyword>
<dbReference type="Pfam" id="PF00096">
    <property type="entry name" value="zf-C2H2"/>
    <property type="match status" value="2"/>
</dbReference>
<evidence type="ECO:0000259" key="10">
    <source>
        <dbReference type="PROSITE" id="PS50157"/>
    </source>
</evidence>
<comment type="subcellular location">
    <subcellularLocation>
        <location evidence="1">Nucleus</location>
    </subcellularLocation>
</comment>
<sequence>MKSQDIFKCESCSKTFLRKFSLKRHVKAIHLREKDFKCECGKNFISRDQLKRHVISKHTQERPYKCEKGCEKSYATKMARNYHYRTFHENKKFVCSYLGCGREFASLRNLRMHSAKPHEFSMKQLLEKLSKKQKKIQRLKEKIDSLRKQLKDSEQRHISM</sequence>
<feature type="domain" description="C2H2-type" evidence="10">
    <location>
        <begin position="7"/>
        <end position="35"/>
    </location>
</feature>
<dbReference type="PROSITE" id="PS50157">
    <property type="entry name" value="ZINC_FINGER_C2H2_2"/>
    <property type="match status" value="4"/>
</dbReference>
<evidence type="ECO:0000256" key="3">
    <source>
        <dbReference type="ARBA" id="ARBA00022771"/>
    </source>
</evidence>
<evidence type="ECO:0000256" key="8">
    <source>
        <dbReference type="PROSITE-ProRule" id="PRU00042"/>
    </source>
</evidence>
<dbReference type="GO" id="GO:0008270">
    <property type="term" value="F:zinc ion binding"/>
    <property type="evidence" value="ECO:0007669"/>
    <property type="project" value="UniProtKB-KW"/>
</dbReference>
<dbReference type="SMART" id="SM00355">
    <property type="entry name" value="ZnF_C2H2"/>
    <property type="match status" value="4"/>
</dbReference>
<keyword evidence="3 8" id="KW-0863">Zinc-finger</keyword>
<comment type="caution">
    <text evidence="11">The sequence shown here is derived from an EMBL/GenBank/DDBJ whole genome shotgun (WGS) entry which is preliminary data.</text>
</comment>
<dbReference type="EMBL" id="MPUH01000090">
    <property type="protein sequence ID" value="OMJ91034.1"/>
    <property type="molecule type" value="Genomic_DNA"/>
</dbReference>
<dbReference type="Proteomes" id="UP000187209">
    <property type="component" value="Unassembled WGS sequence"/>
</dbReference>
<dbReference type="Pfam" id="PF13894">
    <property type="entry name" value="zf-C2H2_4"/>
    <property type="match status" value="1"/>
</dbReference>
<evidence type="ECO:0000256" key="5">
    <source>
        <dbReference type="ARBA" id="ARBA00023015"/>
    </source>
</evidence>
<dbReference type="GO" id="GO:0005634">
    <property type="term" value="C:nucleus"/>
    <property type="evidence" value="ECO:0007669"/>
    <property type="project" value="UniProtKB-SubCell"/>
</dbReference>
<reference evidence="11 12" key="1">
    <citation type="submission" date="2016-11" db="EMBL/GenBank/DDBJ databases">
        <title>The macronuclear genome of Stentor coeruleus: a giant cell with tiny introns.</title>
        <authorList>
            <person name="Slabodnick M."/>
            <person name="Ruby J.G."/>
            <person name="Reiff S.B."/>
            <person name="Swart E.C."/>
            <person name="Gosai S."/>
            <person name="Prabakaran S."/>
            <person name="Witkowska E."/>
            <person name="Larue G.E."/>
            <person name="Fisher S."/>
            <person name="Freeman R.M."/>
            <person name="Gunawardena J."/>
            <person name="Chu W."/>
            <person name="Stover N.A."/>
            <person name="Gregory B.D."/>
            <person name="Nowacki M."/>
            <person name="Derisi J."/>
            <person name="Roy S.W."/>
            <person name="Marshall W.F."/>
            <person name="Sood P."/>
        </authorList>
    </citation>
    <scope>NUCLEOTIDE SEQUENCE [LARGE SCALE GENOMIC DNA]</scope>
    <source>
        <strain evidence="11">WM001</strain>
    </source>
</reference>
<evidence type="ECO:0000256" key="9">
    <source>
        <dbReference type="SAM" id="Coils"/>
    </source>
</evidence>
<keyword evidence="6" id="KW-0804">Transcription</keyword>
<protein>
    <recommendedName>
        <fullName evidence="10">C2H2-type domain-containing protein</fullName>
    </recommendedName>
</protein>
<keyword evidence="4" id="KW-0862">Zinc</keyword>
<feature type="domain" description="C2H2-type" evidence="10">
    <location>
        <begin position="36"/>
        <end position="63"/>
    </location>
</feature>
<feature type="coiled-coil region" evidence="9">
    <location>
        <begin position="122"/>
        <end position="156"/>
    </location>
</feature>
<feature type="domain" description="C2H2-type" evidence="10">
    <location>
        <begin position="64"/>
        <end position="93"/>
    </location>
</feature>
<dbReference type="AlphaFoldDB" id="A0A1R2CPV5"/>
<evidence type="ECO:0000256" key="1">
    <source>
        <dbReference type="ARBA" id="ARBA00004123"/>
    </source>
</evidence>
<dbReference type="SUPFAM" id="SSF57667">
    <property type="entry name" value="beta-beta-alpha zinc fingers"/>
    <property type="match status" value="3"/>
</dbReference>
<dbReference type="PANTHER" id="PTHR46179">
    <property type="entry name" value="ZINC FINGER PROTEIN"/>
    <property type="match status" value="1"/>
</dbReference>
<proteinExistence type="predicted"/>
<evidence type="ECO:0000256" key="2">
    <source>
        <dbReference type="ARBA" id="ARBA00022723"/>
    </source>
</evidence>
<keyword evidence="9" id="KW-0175">Coiled coil</keyword>
<dbReference type="OrthoDB" id="9402531at2759"/>
<dbReference type="InterPro" id="IPR051061">
    <property type="entry name" value="Zinc_finger_trans_reg"/>
</dbReference>
<dbReference type="PANTHER" id="PTHR46179:SF13">
    <property type="entry name" value="C2H2-TYPE DOMAIN-CONTAINING PROTEIN"/>
    <property type="match status" value="1"/>
</dbReference>
<keyword evidence="5" id="KW-0805">Transcription regulation</keyword>